<dbReference type="InterPro" id="IPR036188">
    <property type="entry name" value="FAD/NAD-bd_sf"/>
</dbReference>
<sequence>MTASTPPALLPSYDYIVVGGGTAGSAVARRLAERSSATVLVIEAGPDDEGFDGIADPARWVAFCNGSLDWGYEYAATSLVNGRTMALPRGRVLGGSSSTGALHWYRGHAADYDAWAAAGATGWSFDACLPFFRRIEDWEDGETSLRGADGPMRIERSRDPHPLAWAMIEGAAELGIPIIDDPNGASNEGAALANLTQSGGRRWSAATGYLHAGRPLANLTVLTRSLALRLTFAHGRCTGVHHLVGDRVTETAARVEVILSLGAIDTPRLLLLSGIGNSAALGRLGIDTVADLHGVGANLQDHPMIRAVNFRARAPLGPIRDNGGGSVINWRSRPGLARPDLTAICFQRASAVPELAADYDLTGDVFAIAPGLMESRSKGHLRLLESGPGGRMEIQPNFLSHPDDLEALVTAVDFAMDLVETSAFAKLFASYLAPGRRLDRAETVDFIRTTCTTYFHTCGTCRMGTDDEAVVDPELRVRGIEGLRIADASVIPVIPSCGTMAPTLMIAERAADFITGPH</sequence>
<keyword evidence="4" id="KW-0274">FAD</keyword>
<dbReference type="InterPro" id="IPR012132">
    <property type="entry name" value="GMC_OxRdtase"/>
</dbReference>
<gene>
    <name evidence="6" type="ORF">QO015_003650</name>
</gene>
<dbReference type="Pfam" id="PF05199">
    <property type="entry name" value="GMC_oxred_C"/>
    <property type="match status" value="1"/>
</dbReference>
<feature type="domain" description="Glucose-methanol-choline oxidoreductase N-terminal" evidence="5">
    <location>
        <begin position="262"/>
        <end position="276"/>
    </location>
</feature>
<reference evidence="6 7" key="1">
    <citation type="submission" date="2023-07" db="EMBL/GenBank/DDBJ databases">
        <title>Genomic Encyclopedia of Type Strains, Phase IV (KMG-IV): sequencing the most valuable type-strain genomes for metagenomic binning, comparative biology and taxonomic classification.</title>
        <authorList>
            <person name="Goeker M."/>
        </authorList>
    </citation>
    <scope>NUCLEOTIDE SEQUENCE [LARGE SCALE GENOMIC DNA]</scope>
    <source>
        <strain evidence="6 7">B1-1</strain>
    </source>
</reference>
<evidence type="ECO:0000259" key="5">
    <source>
        <dbReference type="PROSITE" id="PS00624"/>
    </source>
</evidence>
<name>A0ABU0MAQ0_9HYPH</name>
<evidence type="ECO:0000313" key="7">
    <source>
        <dbReference type="Proteomes" id="UP001223743"/>
    </source>
</evidence>
<evidence type="ECO:0000313" key="6">
    <source>
        <dbReference type="EMBL" id="MDQ0518037.1"/>
    </source>
</evidence>
<dbReference type="Gene3D" id="3.50.50.60">
    <property type="entry name" value="FAD/NAD(P)-binding domain"/>
    <property type="match status" value="1"/>
</dbReference>
<organism evidence="6 7">
    <name type="scientific">Kaistia geumhonensis</name>
    <dbReference type="NCBI Taxonomy" id="410839"/>
    <lineage>
        <taxon>Bacteria</taxon>
        <taxon>Pseudomonadati</taxon>
        <taxon>Pseudomonadota</taxon>
        <taxon>Alphaproteobacteria</taxon>
        <taxon>Hyphomicrobiales</taxon>
        <taxon>Kaistiaceae</taxon>
        <taxon>Kaistia</taxon>
    </lineage>
</organism>
<comment type="similarity">
    <text evidence="2">Belongs to the GMC oxidoreductase family.</text>
</comment>
<comment type="caution">
    <text evidence="6">The sequence shown here is derived from an EMBL/GenBank/DDBJ whole genome shotgun (WGS) entry which is preliminary data.</text>
</comment>
<dbReference type="RefSeq" id="WP_266283451.1">
    <property type="nucleotide sequence ID" value="NZ_JAPKNF010000003.1"/>
</dbReference>
<dbReference type="Gene3D" id="3.30.560.10">
    <property type="entry name" value="Glucose Oxidase, domain 3"/>
    <property type="match status" value="1"/>
</dbReference>
<dbReference type="SUPFAM" id="SSF54373">
    <property type="entry name" value="FAD-linked reductases, C-terminal domain"/>
    <property type="match status" value="1"/>
</dbReference>
<dbReference type="PROSITE" id="PS00624">
    <property type="entry name" value="GMC_OXRED_2"/>
    <property type="match status" value="1"/>
</dbReference>
<dbReference type="GO" id="GO:0008812">
    <property type="term" value="F:choline dehydrogenase activity"/>
    <property type="evidence" value="ECO:0007669"/>
    <property type="project" value="UniProtKB-EC"/>
</dbReference>
<dbReference type="InterPro" id="IPR007867">
    <property type="entry name" value="GMC_OxRtase_C"/>
</dbReference>
<keyword evidence="7" id="KW-1185">Reference proteome</keyword>
<keyword evidence="6" id="KW-0560">Oxidoreductase</keyword>
<dbReference type="SUPFAM" id="SSF51905">
    <property type="entry name" value="FAD/NAD(P)-binding domain"/>
    <property type="match status" value="1"/>
</dbReference>
<accession>A0ABU0MAQ0</accession>
<dbReference type="PIRSF" id="PIRSF000137">
    <property type="entry name" value="Alcohol_oxidase"/>
    <property type="match status" value="1"/>
</dbReference>
<dbReference type="EC" id="1.1.99.1" evidence="6"/>
<dbReference type="Pfam" id="PF00732">
    <property type="entry name" value="GMC_oxred_N"/>
    <property type="match status" value="1"/>
</dbReference>
<keyword evidence="3" id="KW-0285">Flavoprotein</keyword>
<dbReference type="EMBL" id="JAUSWJ010000001">
    <property type="protein sequence ID" value="MDQ0518037.1"/>
    <property type="molecule type" value="Genomic_DNA"/>
</dbReference>
<evidence type="ECO:0000256" key="4">
    <source>
        <dbReference type="ARBA" id="ARBA00022827"/>
    </source>
</evidence>
<dbReference type="PANTHER" id="PTHR11552:SF147">
    <property type="entry name" value="CHOLINE DEHYDROGENASE, MITOCHONDRIAL"/>
    <property type="match status" value="1"/>
</dbReference>
<dbReference type="InterPro" id="IPR000172">
    <property type="entry name" value="GMC_OxRdtase_N"/>
</dbReference>
<evidence type="ECO:0000256" key="3">
    <source>
        <dbReference type="ARBA" id="ARBA00022630"/>
    </source>
</evidence>
<evidence type="ECO:0000256" key="2">
    <source>
        <dbReference type="ARBA" id="ARBA00010790"/>
    </source>
</evidence>
<proteinExistence type="inferred from homology"/>
<evidence type="ECO:0000256" key="1">
    <source>
        <dbReference type="ARBA" id="ARBA00001974"/>
    </source>
</evidence>
<dbReference type="Proteomes" id="UP001223743">
    <property type="component" value="Unassembled WGS sequence"/>
</dbReference>
<protein>
    <submittedName>
        <fullName evidence="6">Choline dehydrogenase</fullName>
        <ecNumber evidence="6">1.1.99.1</ecNumber>
    </submittedName>
</protein>
<dbReference type="PANTHER" id="PTHR11552">
    <property type="entry name" value="GLUCOSE-METHANOL-CHOLINE GMC OXIDOREDUCTASE"/>
    <property type="match status" value="1"/>
</dbReference>
<comment type="cofactor">
    <cofactor evidence="1">
        <name>FAD</name>
        <dbReference type="ChEBI" id="CHEBI:57692"/>
    </cofactor>
</comment>